<sequence length="188" mass="20851">MVYLSRIYTKSGDQGQTGLGDGTRVNKDCPRVTAYGEIDELNAVIGLLLLEPNVPFAELLLSIQHDLFDAGADLCVPMVANEQNALRITPEQVSRLEKAIDHYNEQLAALNSFVLPGGSKASAWLHLARTVCRRAERSVVTLMQQETINPQVMIYLNRLSDLLFVLSRTANDNGKKDVLWQPGKSRQS</sequence>
<comment type="catalytic activity">
    <reaction evidence="6">
        <text>2 cob(II)yrinate a,c diamide + reduced [electron-transfer flavoprotein] + 2 ATP = 2 adenosylcob(III)yrinate a,c-diamide + 2 triphosphate + oxidized [electron-transfer flavoprotein] + 3 H(+)</text>
        <dbReference type="Rhea" id="RHEA:11528"/>
        <dbReference type="Rhea" id="RHEA-COMP:10685"/>
        <dbReference type="Rhea" id="RHEA-COMP:10686"/>
        <dbReference type="ChEBI" id="CHEBI:15378"/>
        <dbReference type="ChEBI" id="CHEBI:18036"/>
        <dbReference type="ChEBI" id="CHEBI:30616"/>
        <dbReference type="ChEBI" id="CHEBI:57692"/>
        <dbReference type="ChEBI" id="CHEBI:58307"/>
        <dbReference type="ChEBI" id="CHEBI:58503"/>
        <dbReference type="ChEBI" id="CHEBI:58537"/>
        <dbReference type="EC" id="2.5.1.17"/>
    </reaction>
</comment>
<dbReference type="PANTHER" id="PTHR12213">
    <property type="entry name" value="CORRINOID ADENOSYLTRANSFERASE"/>
    <property type="match status" value="1"/>
</dbReference>
<accession>A0A8E6ESE7</accession>
<dbReference type="KEGG" id="tsph:KIH39_17385"/>
<reference evidence="8" key="1">
    <citation type="submission" date="2021-05" db="EMBL/GenBank/DDBJ databases">
        <title>Complete genome sequence of the cellulolytic planctomycete Telmatocola sphagniphila SP2T and characterization of the first cellulase from planctomycetes.</title>
        <authorList>
            <person name="Rakitin A.L."/>
            <person name="Beletsky A.V."/>
            <person name="Naumoff D.G."/>
            <person name="Kulichevskaya I.S."/>
            <person name="Mardanov A.V."/>
            <person name="Ravin N.V."/>
            <person name="Dedysh S.N."/>
        </authorList>
    </citation>
    <scope>NUCLEOTIDE SEQUENCE</scope>
    <source>
        <strain evidence="8">SP2T</strain>
    </source>
</reference>
<evidence type="ECO:0000256" key="6">
    <source>
        <dbReference type="RuleBase" id="RU366026"/>
    </source>
</evidence>
<evidence type="ECO:0000313" key="9">
    <source>
        <dbReference type="Proteomes" id="UP000676194"/>
    </source>
</evidence>
<comment type="similarity">
    <text evidence="1 6">Belongs to the Cob(I)alamin adenosyltransferase family.</text>
</comment>
<proteinExistence type="inferred from homology"/>
<dbReference type="UniPathway" id="UPA00148">
    <property type="reaction ID" value="UER00233"/>
</dbReference>
<evidence type="ECO:0000256" key="1">
    <source>
        <dbReference type="ARBA" id="ARBA00007487"/>
    </source>
</evidence>
<comment type="pathway">
    <text evidence="6">Cofactor biosynthesis; adenosylcobalamin biosynthesis; adenosylcobalamin from cob(II)yrinate a,c-diamide: step 2/7.</text>
</comment>
<keyword evidence="9" id="KW-1185">Reference proteome</keyword>
<keyword evidence="6" id="KW-0169">Cobalamin biosynthesis</keyword>
<dbReference type="Proteomes" id="UP000676194">
    <property type="component" value="Chromosome"/>
</dbReference>
<keyword evidence="3 6" id="KW-0808">Transferase</keyword>
<dbReference type="InterPro" id="IPR029499">
    <property type="entry name" value="PduO-typ"/>
</dbReference>
<dbReference type="InterPro" id="IPR016030">
    <property type="entry name" value="CblAdoTrfase-like"/>
</dbReference>
<evidence type="ECO:0000256" key="5">
    <source>
        <dbReference type="ARBA" id="ARBA00022840"/>
    </source>
</evidence>
<feature type="domain" description="Cobalamin adenosyltransferase-like" evidence="7">
    <location>
        <begin position="7"/>
        <end position="169"/>
    </location>
</feature>
<dbReference type="GO" id="GO:0008817">
    <property type="term" value="F:corrinoid adenosyltransferase activity"/>
    <property type="evidence" value="ECO:0007669"/>
    <property type="project" value="UniProtKB-UniRule"/>
</dbReference>
<comment type="catalytic activity">
    <reaction evidence="6">
        <text>2 cob(II)alamin + reduced [electron-transfer flavoprotein] + 2 ATP = 2 adenosylcob(III)alamin + 2 triphosphate + oxidized [electron-transfer flavoprotein] + 3 H(+)</text>
        <dbReference type="Rhea" id="RHEA:28671"/>
        <dbReference type="Rhea" id="RHEA-COMP:10685"/>
        <dbReference type="Rhea" id="RHEA-COMP:10686"/>
        <dbReference type="ChEBI" id="CHEBI:15378"/>
        <dbReference type="ChEBI" id="CHEBI:16304"/>
        <dbReference type="ChEBI" id="CHEBI:18036"/>
        <dbReference type="ChEBI" id="CHEBI:18408"/>
        <dbReference type="ChEBI" id="CHEBI:30616"/>
        <dbReference type="ChEBI" id="CHEBI:57692"/>
        <dbReference type="ChEBI" id="CHEBI:58307"/>
        <dbReference type="EC" id="2.5.1.17"/>
    </reaction>
</comment>
<organism evidence="8 9">
    <name type="scientific">Telmatocola sphagniphila</name>
    <dbReference type="NCBI Taxonomy" id="1123043"/>
    <lineage>
        <taxon>Bacteria</taxon>
        <taxon>Pseudomonadati</taxon>
        <taxon>Planctomycetota</taxon>
        <taxon>Planctomycetia</taxon>
        <taxon>Gemmatales</taxon>
        <taxon>Gemmataceae</taxon>
    </lineage>
</organism>
<dbReference type="NCBIfam" id="TIGR00636">
    <property type="entry name" value="PduO_Nterm"/>
    <property type="match status" value="1"/>
</dbReference>
<dbReference type="AlphaFoldDB" id="A0A8E6ESE7"/>
<evidence type="ECO:0000313" key="8">
    <source>
        <dbReference type="EMBL" id="QVL30619.1"/>
    </source>
</evidence>
<dbReference type="Pfam" id="PF01923">
    <property type="entry name" value="Cob_adeno_trans"/>
    <property type="match status" value="1"/>
</dbReference>
<dbReference type="RefSeq" id="WP_213494490.1">
    <property type="nucleotide sequence ID" value="NZ_CP074694.1"/>
</dbReference>
<evidence type="ECO:0000259" key="7">
    <source>
        <dbReference type="Pfam" id="PF01923"/>
    </source>
</evidence>
<dbReference type="EC" id="2.5.1.17" evidence="6"/>
<dbReference type="EMBL" id="CP074694">
    <property type="protein sequence ID" value="QVL30619.1"/>
    <property type="molecule type" value="Genomic_DNA"/>
</dbReference>
<evidence type="ECO:0000256" key="2">
    <source>
        <dbReference type="ARBA" id="ARBA00011233"/>
    </source>
</evidence>
<dbReference type="InterPro" id="IPR036451">
    <property type="entry name" value="CblAdoTrfase-like_sf"/>
</dbReference>
<evidence type="ECO:0000256" key="4">
    <source>
        <dbReference type="ARBA" id="ARBA00022741"/>
    </source>
</evidence>
<dbReference type="SUPFAM" id="SSF89028">
    <property type="entry name" value="Cobalamin adenosyltransferase-like"/>
    <property type="match status" value="1"/>
</dbReference>
<protein>
    <recommendedName>
        <fullName evidence="6">Corrinoid adenosyltransferase</fullName>
        <ecNumber evidence="6">2.5.1.17</ecNumber>
    </recommendedName>
    <alternativeName>
        <fullName evidence="6">Cob(II)alamin adenosyltransferase</fullName>
    </alternativeName>
    <alternativeName>
        <fullName evidence="6">Cob(II)yrinic acid a,c-diamide adenosyltransferase</fullName>
    </alternativeName>
    <alternativeName>
        <fullName evidence="6">Cobinamide/cobalamin adenosyltransferase</fullName>
    </alternativeName>
</protein>
<gene>
    <name evidence="8" type="ORF">KIH39_17385</name>
</gene>
<dbReference type="PANTHER" id="PTHR12213:SF0">
    <property type="entry name" value="CORRINOID ADENOSYLTRANSFERASE MMAB"/>
    <property type="match status" value="1"/>
</dbReference>
<keyword evidence="5 6" id="KW-0067">ATP-binding</keyword>
<evidence type="ECO:0000256" key="3">
    <source>
        <dbReference type="ARBA" id="ARBA00022679"/>
    </source>
</evidence>
<comment type="subunit">
    <text evidence="2">Homotrimer.</text>
</comment>
<dbReference type="FunFam" id="1.20.1200.10:FF:000001">
    <property type="entry name" value="Cob(I)yrinic acid a,c-diamide adenosyltransferase"/>
    <property type="match status" value="1"/>
</dbReference>
<dbReference type="GO" id="GO:0005524">
    <property type="term" value="F:ATP binding"/>
    <property type="evidence" value="ECO:0007669"/>
    <property type="project" value="UniProtKB-UniRule"/>
</dbReference>
<dbReference type="GO" id="GO:0009236">
    <property type="term" value="P:cobalamin biosynthetic process"/>
    <property type="evidence" value="ECO:0007669"/>
    <property type="project" value="UniProtKB-UniRule"/>
</dbReference>
<keyword evidence="4 6" id="KW-0547">Nucleotide-binding</keyword>
<dbReference type="Gene3D" id="1.20.1200.10">
    <property type="entry name" value="Cobalamin adenosyltransferase-like"/>
    <property type="match status" value="1"/>
</dbReference>
<name>A0A8E6ESE7_9BACT</name>